<evidence type="ECO:0000256" key="1">
    <source>
        <dbReference type="ARBA" id="ARBA00022491"/>
    </source>
</evidence>
<evidence type="ECO:0000313" key="7">
    <source>
        <dbReference type="Proteomes" id="UP000676409"/>
    </source>
</evidence>
<dbReference type="GO" id="GO:0003700">
    <property type="term" value="F:DNA-binding transcription factor activity"/>
    <property type="evidence" value="ECO:0007669"/>
    <property type="project" value="InterPro"/>
</dbReference>
<sequence>MLTHERKAHLLATLKRDGRIVAKAESQALGLSEDTIRRDLRELAAEGLLQRVHGGALPASPALADFADRQQVAGAGKAAIGRAAAAMIRPGQVVFVDGGTTAVQLARSLPLDLKATIITHSPSVAVELVNKPAVEVELIGGRLFKHSVVAVGASAIEAIGRIQADLYFMGVTGVHPEIGLTTGDAEEAAVKRALSRQAAETVVMASAEKLGAASPFVVTTLAEIDMVIVEPGLPPEVTAPFERLGVTLAPA</sequence>
<evidence type="ECO:0000256" key="2">
    <source>
        <dbReference type="ARBA" id="ARBA00023015"/>
    </source>
</evidence>
<name>A0A975FXJ5_9CAUL</name>
<reference evidence="6" key="1">
    <citation type="submission" date="2021-04" db="EMBL/GenBank/DDBJ databases">
        <title>The complete genome sequence of Caulobacter sp. S6.</title>
        <authorList>
            <person name="Tang Y."/>
            <person name="Ouyang W."/>
            <person name="Liu Q."/>
            <person name="Huang B."/>
            <person name="Guo Z."/>
            <person name="Lei P."/>
        </authorList>
    </citation>
    <scope>NUCLEOTIDE SEQUENCE</scope>
    <source>
        <strain evidence="6">S6</strain>
    </source>
</reference>
<dbReference type="AlphaFoldDB" id="A0A975FXJ5"/>
<keyword evidence="3" id="KW-0238">DNA-binding</keyword>
<evidence type="ECO:0000259" key="5">
    <source>
        <dbReference type="PROSITE" id="PS51000"/>
    </source>
</evidence>
<dbReference type="InterPro" id="IPR037171">
    <property type="entry name" value="NagB/RpiA_transferase-like"/>
</dbReference>
<proteinExistence type="predicted"/>
<keyword evidence="4" id="KW-0804">Transcription</keyword>
<gene>
    <name evidence="6" type="ORF">KCG34_13630</name>
</gene>
<dbReference type="PRINTS" id="PR00037">
    <property type="entry name" value="HTHLACR"/>
</dbReference>
<organism evidence="6 7">
    <name type="scientific">Phenylobacterium montanum</name>
    <dbReference type="NCBI Taxonomy" id="2823693"/>
    <lineage>
        <taxon>Bacteria</taxon>
        <taxon>Pseudomonadati</taxon>
        <taxon>Pseudomonadota</taxon>
        <taxon>Alphaproteobacteria</taxon>
        <taxon>Caulobacterales</taxon>
        <taxon>Caulobacteraceae</taxon>
        <taxon>Phenylobacterium</taxon>
    </lineage>
</organism>
<keyword evidence="2" id="KW-0805">Transcription regulation</keyword>
<evidence type="ECO:0000256" key="3">
    <source>
        <dbReference type="ARBA" id="ARBA00023125"/>
    </source>
</evidence>
<dbReference type="InterPro" id="IPR018356">
    <property type="entry name" value="Tscrpt_reg_HTH_DeoR_CS"/>
</dbReference>
<dbReference type="SUPFAM" id="SSF46785">
    <property type="entry name" value="Winged helix' DNA-binding domain"/>
    <property type="match status" value="1"/>
</dbReference>
<dbReference type="InterPro" id="IPR036390">
    <property type="entry name" value="WH_DNA-bd_sf"/>
</dbReference>
<dbReference type="Proteomes" id="UP000676409">
    <property type="component" value="Chromosome"/>
</dbReference>
<dbReference type="PANTHER" id="PTHR30363:SF4">
    <property type="entry name" value="GLYCEROL-3-PHOSPHATE REGULON REPRESSOR"/>
    <property type="match status" value="1"/>
</dbReference>
<dbReference type="PANTHER" id="PTHR30363">
    <property type="entry name" value="HTH-TYPE TRANSCRIPTIONAL REGULATOR SRLR-RELATED"/>
    <property type="match status" value="1"/>
</dbReference>
<dbReference type="Pfam" id="PF08220">
    <property type="entry name" value="HTH_DeoR"/>
    <property type="match status" value="1"/>
</dbReference>
<dbReference type="SMART" id="SM00420">
    <property type="entry name" value="HTH_DEOR"/>
    <property type="match status" value="1"/>
</dbReference>
<dbReference type="InterPro" id="IPR050313">
    <property type="entry name" value="Carb_Metab_HTH_regulators"/>
</dbReference>
<dbReference type="GO" id="GO:0003677">
    <property type="term" value="F:DNA binding"/>
    <property type="evidence" value="ECO:0007669"/>
    <property type="project" value="UniProtKB-KW"/>
</dbReference>
<dbReference type="InterPro" id="IPR001034">
    <property type="entry name" value="DeoR_HTH"/>
</dbReference>
<dbReference type="SUPFAM" id="SSF100950">
    <property type="entry name" value="NagB/RpiA/CoA transferase-like"/>
    <property type="match status" value="1"/>
</dbReference>
<keyword evidence="1" id="KW-0678">Repressor</keyword>
<feature type="domain" description="HTH deoR-type" evidence="5">
    <location>
        <begin position="3"/>
        <end position="58"/>
    </location>
</feature>
<evidence type="ECO:0000313" key="6">
    <source>
        <dbReference type="EMBL" id="QUD86141.1"/>
    </source>
</evidence>
<keyword evidence="7" id="KW-1185">Reference proteome</keyword>
<dbReference type="InterPro" id="IPR014036">
    <property type="entry name" value="DeoR-like_C"/>
</dbReference>
<evidence type="ECO:0000256" key="4">
    <source>
        <dbReference type="ARBA" id="ARBA00023163"/>
    </source>
</evidence>
<dbReference type="PROSITE" id="PS51000">
    <property type="entry name" value="HTH_DEOR_2"/>
    <property type="match status" value="1"/>
</dbReference>
<dbReference type="KEGG" id="caul:KCG34_13630"/>
<dbReference type="SMART" id="SM01134">
    <property type="entry name" value="DeoRC"/>
    <property type="match status" value="1"/>
</dbReference>
<dbReference type="PROSITE" id="PS00894">
    <property type="entry name" value="HTH_DEOR_1"/>
    <property type="match status" value="1"/>
</dbReference>
<dbReference type="EMBL" id="CP073078">
    <property type="protein sequence ID" value="QUD86141.1"/>
    <property type="molecule type" value="Genomic_DNA"/>
</dbReference>
<accession>A0A975FXJ5</accession>
<dbReference type="Gene3D" id="3.40.50.1360">
    <property type="match status" value="1"/>
</dbReference>
<dbReference type="RefSeq" id="WP_211936193.1">
    <property type="nucleotide sequence ID" value="NZ_CP073078.1"/>
</dbReference>
<protein>
    <submittedName>
        <fullName evidence="6">DeoR/GlpR transcriptional regulator</fullName>
    </submittedName>
</protein>
<dbReference type="Pfam" id="PF00455">
    <property type="entry name" value="DeoRC"/>
    <property type="match status" value="1"/>
</dbReference>